<dbReference type="EnsemblMetazoa" id="RPRC004683-RA">
    <property type="protein sequence ID" value="RPRC004683-PA"/>
    <property type="gene ID" value="RPRC004683"/>
</dbReference>
<evidence type="ECO:0000313" key="2">
    <source>
        <dbReference type="Proteomes" id="UP000015103"/>
    </source>
</evidence>
<dbReference type="AlphaFoldDB" id="T1HKV9"/>
<name>T1HKV9_RHOPR</name>
<accession>T1HKV9</accession>
<organism evidence="1 2">
    <name type="scientific">Rhodnius prolixus</name>
    <name type="common">Triatomid bug</name>
    <dbReference type="NCBI Taxonomy" id="13249"/>
    <lineage>
        <taxon>Eukaryota</taxon>
        <taxon>Metazoa</taxon>
        <taxon>Ecdysozoa</taxon>
        <taxon>Arthropoda</taxon>
        <taxon>Hexapoda</taxon>
        <taxon>Insecta</taxon>
        <taxon>Pterygota</taxon>
        <taxon>Neoptera</taxon>
        <taxon>Paraneoptera</taxon>
        <taxon>Hemiptera</taxon>
        <taxon>Heteroptera</taxon>
        <taxon>Panheteroptera</taxon>
        <taxon>Cimicomorpha</taxon>
        <taxon>Reduviidae</taxon>
        <taxon>Triatominae</taxon>
        <taxon>Rhodnius</taxon>
    </lineage>
</organism>
<dbReference type="HOGENOM" id="CLU_2888546_0_0_1"/>
<evidence type="ECO:0000313" key="1">
    <source>
        <dbReference type="EnsemblMetazoa" id="RPRC004683-PA"/>
    </source>
</evidence>
<dbReference type="VEuPathDB" id="VectorBase:RPRC004683"/>
<keyword evidence="2" id="KW-1185">Reference proteome</keyword>
<dbReference type="EMBL" id="ACPB03005214">
    <property type="status" value="NOT_ANNOTATED_CDS"/>
    <property type="molecule type" value="Genomic_DNA"/>
</dbReference>
<dbReference type="Proteomes" id="UP000015103">
    <property type="component" value="Unassembled WGS sequence"/>
</dbReference>
<dbReference type="InParanoid" id="T1HKV9"/>
<protein>
    <submittedName>
        <fullName evidence="1">Uncharacterized protein</fullName>
    </submittedName>
</protein>
<proteinExistence type="predicted"/>
<reference evidence="1" key="1">
    <citation type="submission" date="2015-05" db="UniProtKB">
        <authorList>
            <consortium name="EnsemblMetazoa"/>
        </authorList>
    </citation>
    <scope>IDENTIFICATION</scope>
</reference>
<sequence length="63" mass="7016">MDTSLIILITLFVTGCGLYTLRRSSSLTDETKLLHSAETFGEQALSEIEVEGNVRHALVEHIR</sequence>